<sequence length="227" mass="26487">MNCDKYRQREIGEITPDEFARHAETCRICGDALRIDRRIESEAAGLPIPDPTPGLWWKIAVDLEREQIRDRLLWRDLSAHLKKWIRPQHHPVLKIAAVSVLAIGLAFILYPRSSPTIRRNLLTEQALDRAEALENEYVQAIEELELLAQPLIADIDTELRLHYRSRLETIDTQIRRCRAALESDRGNAHIRRYLLTAYQDKQETIANLIRLSEQSKKSPRMRKELEI</sequence>
<comment type="caution">
    <text evidence="2">The sequence shown here is derived from an EMBL/GenBank/DDBJ whole genome shotgun (WGS) entry which is preliminary data.</text>
</comment>
<organism evidence="2 3">
    <name type="scientific">Eiseniibacteriota bacterium</name>
    <dbReference type="NCBI Taxonomy" id="2212470"/>
    <lineage>
        <taxon>Bacteria</taxon>
        <taxon>Candidatus Eiseniibacteriota</taxon>
    </lineage>
</organism>
<evidence type="ECO:0000313" key="3">
    <source>
        <dbReference type="Proteomes" id="UP000777784"/>
    </source>
</evidence>
<feature type="transmembrane region" description="Helical" evidence="1">
    <location>
        <begin position="92"/>
        <end position="110"/>
    </location>
</feature>
<evidence type="ECO:0008006" key="4">
    <source>
        <dbReference type="Google" id="ProtNLM"/>
    </source>
</evidence>
<keyword evidence="1" id="KW-1133">Transmembrane helix</keyword>
<keyword evidence="1" id="KW-0812">Transmembrane</keyword>
<evidence type="ECO:0000256" key="1">
    <source>
        <dbReference type="SAM" id="Phobius"/>
    </source>
</evidence>
<keyword evidence="1" id="KW-0472">Membrane</keyword>
<name>A0A948RY77_UNCEI</name>
<protein>
    <recommendedName>
        <fullName evidence="4">Zinc-finger domain-containing protein</fullName>
    </recommendedName>
</protein>
<dbReference type="AlphaFoldDB" id="A0A948RY77"/>
<dbReference type="Proteomes" id="UP000777784">
    <property type="component" value="Unassembled WGS sequence"/>
</dbReference>
<reference evidence="2" key="1">
    <citation type="submission" date="2021-05" db="EMBL/GenBank/DDBJ databases">
        <title>Energy efficiency and biological interactions define the core microbiome of deep oligotrophic groundwater.</title>
        <authorList>
            <person name="Mehrshad M."/>
            <person name="Lopez-Fernandez M."/>
            <person name="Bell E."/>
            <person name="Bernier-Latmani R."/>
            <person name="Bertilsson S."/>
            <person name="Dopson M."/>
        </authorList>
    </citation>
    <scope>NUCLEOTIDE SEQUENCE</scope>
    <source>
        <strain evidence="2">Modern_marine.mb.64</strain>
    </source>
</reference>
<gene>
    <name evidence="2" type="ORF">KJ970_05805</name>
</gene>
<accession>A0A948RY77</accession>
<evidence type="ECO:0000313" key="2">
    <source>
        <dbReference type="EMBL" id="MBU2690424.1"/>
    </source>
</evidence>
<dbReference type="EMBL" id="JAHJDP010000031">
    <property type="protein sequence ID" value="MBU2690424.1"/>
    <property type="molecule type" value="Genomic_DNA"/>
</dbReference>
<proteinExistence type="predicted"/>